<dbReference type="Gene3D" id="1.20.1260.60">
    <property type="entry name" value="Vacuolar protein sorting-associated protein Ist1"/>
    <property type="match status" value="1"/>
</dbReference>
<evidence type="ECO:0000313" key="3">
    <source>
        <dbReference type="EMBL" id="KAI9198679.1"/>
    </source>
</evidence>
<name>A0AAD5P5J9_ACENE</name>
<dbReference type="InterPro" id="IPR042277">
    <property type="entry name" value="IST1-like"/>
</dbReference>
<dbReference type="AlphaFoldDB" id="A0AAD5P5J9"/>
<keyword evidence="4" id="KW-1185">Reference proteome</keyword>
<organism evidence="3 4">
    <name type="scientific">Acer negundo</name>
    <name type="common">Box elder</name>
    <dbReference type="NCBI Taxonomy" id="4023"/>
    <lineage>
        <taxon>Eukaryota</taxon>
        <taxon>Viridiplantae</taxon>
        <taxon>Streptophyta</taxon>
        <taxon>Embryophyta</taxon>
        <taxon>Tracheophyta</taxon>
        <taxon>Spermatophyta</taxon>
        <taxon>Magnoliopsida</taxon>
        <taxon>eudicotyledons</taxon>
        <taxon>Gunneridae</taxon>
        <taxon>Pentapetalae</taxon>
        <taxon>rosids</taxon>
        <taxon>malvids</taxon>
        <taxon>Sapindales</taxon>
        <taxon>Sapindaceae</taxon>
        <taxon>Hippocastanoideae</taxon>
        <taxon>Acereae</taxon>
        <taxon>Acer</taxon>
    </lineage>
</organism>
<feature type="region of interest" description="Disordered" evidence="2">
    <location>
        <begin position="468"/>
        <end position="495"/>
    </location>
</feature>
<dbReference type="PANTHER" id="PTHR12161">
    <property type="entry name" value="IST1 FAMILY MEMBER"/>
    <property type="match status" value="1"/>
</dbReference>
<dbReference type="Proteomes" id="UP001064489">
    <property type="component" value="Chromosome 13"/>
</dbReference>
<evidence type="ECO:0000313" key="4">
    <source>
        <dbReference type="Proteomes" id="UP001064489"/>
    </source>
</evidence>
<comment type="similarity">
    <text evidence="1">Belongs to the IST1 family.</text>
</comment>
<gene>
    <name evidence="3" type="ORF">LWI28_020446</name>
</gene>
<dbReference type="InterPro" id="IPR005061">
    <property type="entry name" value="Ist1"/>
</dbReference>
<proteinExistence type="inferred from homology"/>
<accession>A0AAD5P5J9</accession>
<reference evidence="3 4" key="1">
    <citation type="journal article" date="2022" name="Plant J.">
        <title>Strategies of tolerance reflected in two North American maple genomes.</title>
        <authorList>
            <person name="McEvoy S.L."/>
            <person name="Sezen U.U."/>
            <person name="Trouern-Trend A."/>
            <person name="McMahon S.M."/>
            <person name="Schaberg P.G."/>
            <person name="Yang J."/>
            <person name="Wegrzyn J.L."/>
            <person name="Swenson N.G."/>
        </authorList>
    </citation>
    <scope>NUCLEOTIDE SEQUENCE [LARGE SCALE GENOMIC DNA]</scope>
    <source>
        <strain evidence="3">91603</strain>
    </source>
</reference>
<protein>
    <submittedName>
        <fullName evidence="3">Uncharacterized protein</fullName>
    </submittedName>
</protein>
<sequence length="522" mass="60430">MFDIFFGWRKASKCKNLVRRVQCRLKFLKIKRDSIVMQLRDEIAQLIENGHNDIAFSRVEQLFQDQSLLAVYDLLQHYCEFIIIHFPYIRKHKDCPNDINEAVSTLIFSAAWCGDLPELQKIQKLFGERYGHKFAKAAVELCPGTLVNSQIREKLCKKSIPENVKSRLMYEIAKDYNLPQELLGCDDSRLSEPHLLKLCRNSTDCQWEGFIFEEEATRVNYNNSLGGVLIGSSCNSNPAKLILEPLQVTAVQRSTLQAENCSEIKHSYKPGTIHRRRSLESCSSSKKKFPIVSLENKAESGSISASYQLHRSIVNFQEVEEIQFNNTLQDQSTEEDKRTFLFNLSNFPLANYQSCQSQAALQEKNVRCGNYYEETFDFSQNRKKFVCHRSGHRDKHHLSRMDVCCKHNHRKSFCRCSQEMDLNCSLEQPCYNYTTVLEFHNHIQVKKCRKMRKEAQVSDFSGSLLSNADIVEPKPSKRSTDSSHTHSHVHPKLPDYDELAAKFKALKKEHQQRIAKGNHMQD</sequence>
<dbReference type="FunFam" id="1.20.1260.60:FF:000002">
    <property type="entry name" value="Vacuolar protein sorting-associated protein IST1"/>
    <property type="match status" value="1"/>
</dbReference>
<dbReference type="EMBL" id="JAJSOW010000002">
    <property type="protein sequence ID" value="KAI9198679.1"/>
    <property type="molecule type" value="Genomic_DNA"/>
</dbReference>
<evidence type="ECO:0000256" key="1">
    <source>
        <dbReference type="ARBA" id="ARBA00005536"/>
    </source>
</evidence>
<evidence type="ECO:0000256" key="2">
    <source>
        <dbReference type="SAM" id="MobiDB-lite"/>
    </source>
</evidence>
<dbReference type="Pfam" id="PF03398">
    <property type="entry name" value="Ist1"/>
    <property type="match status" value="1"/>
</dbReference>
<comment type="caution">
    <text evidence="3">The sequence shown here is derived from an EMBL/GenBank/DDBJ whole genome shotgun (WGS) entry which is preliminary data.</text>
</comment>
<feature type="compositionally biased region" description="Basic and acidic residues" evidence="2">
    <location>
        <begin position="471"/>
        <end position="484"/>
    </location>
</feature>
<dbReference type="GO" id="GO:0015031">
    <property type="term" value="P:protein transport"/>
    <property type="evidence" value="ECO:0007669"/>
    <property type="project" value="InterPro"/>
</dbReference>
<dbReference type="PANTHER" id="PTHR12161:SF50">
    <property type="entry name" value="VACUOLAR PROTEIN SORTING-ASSOCIATED PROTEIN IST1"/>
    <property type="match status" value="1"/>
</dbReference>